<evidence type="ECO:0000259" key="1">
    <source>
        <dbReference type="Pfam" id="PF05699"/>
    </source>
</evidence>
<dbReference type="GeneID" id="136091100"/>
<sequence>MTTFWYKTLQSINYVRLALQSENISLDDEKNLIKTLIEDLNRLRSSWTSILNEARLIASGLASFGFQSEFVKKRTKKRKTFHEEVRNTAHFHDNEAKEFEVSVFNTALDTLQQVSDRFQAAKKTTNMFSFLWSLKSLVMLNEEESEESVEAPIQLEEKCKVLAQIYATDVEEEKFIEEVRHLDALKRSNLFGPKESLTSMTLLNGIYQKGLQPLFESVCILLRIFNTIPVSVAEGERSFSKLALVKTALRSTMSQERLTNLLVISIEHDLAKKLCYGEVISKFAMSKARKINFL</sequence>
<organism evidence="2 3">
    <name type="scientific">Hydra vulgaris</name>
    <name type="common">Hydra</name>
    <name type="synonym">Hydra attenuata</name>
    <dbReference type="NCBI Taxonomy" id="6087"/>
    <lineage>
        <taxon>Eukaryota</taxon>
        <taxon>Metazoa</taxon>
        <taxon>Cnidaria</taxon>
        <taxon>Hydrozoa</taxon>
        <taxon>Hydroidolina</taxon>
        <taxon>Anthoathecata</taxon>
        <taxon>Aplanulata</taxon>
        <taxon>Hydridae</taxon>
        <taxon>Hydra</taxon>
    </lineage>
</organism>
<evidence type="ECO:0000313" key="2">
    <source>
        <dbReference type="Proteomes" id="UP001652625"/>
    </source>
</evidence>
<protein>
    <submittedName>
        <fullName evidence="3">Uncharacterized protein LOC136091100</fullName>
    </submittedName>
</protein>
<reference evidence="3" key="1">
    <citation type="submission" date="2025-08" db="UniProtKB">
        <authorList>
            <consortium name="RefSeq"/>
        </authorList>
    </citation>
    <scope>IDENTIFICATION</scope>
</reference>
<dbReference type="Pfam" id="PF05699">
    <property type="entry name" value="Dimer_Tnp_hAT"/>
    <property type="match status" value="1"/>
</dbReference>
<dbReference type="PANTHER" id="PTHR46289">
    <property type="entry name" value="52 KDA REPRESSOR OF THE INHIBITOR OF THE PROTEIN KINASE-LIKE PROTEIN-RELATED"/>
    <property type="match status" value="1"/>
</dbReference>
<accession>A0ABM4DI35</accession>
<name>A0ABM4DI35_HYDVU</name>
<dbReference type="InterPro" id="IPR008906">
    <property type="entry name" value="HATC_C_dom"/>
</dbReference>
<proteinExistence type="predicted"/>
<dbReference type="InterPro" id="IPR052958">
    <property type="entry name" value="IFN-induced_PKR_regulator"/>
</dbReference>
<dbReference type="PANTHER" id="PTHR46289:SF14">
    <property type="entry name" value="DUF4371 DOMAIN-CONTAINING PROTEIN"/>
    <property type="match status" value="1"/>
</dbReference>
<feature type="domain" description="HAT C-terminal dimerisation" evidence="1">
    <location>
        <begin position="207"/>
        <end position="270"/>
    </location>
</feature>
<gene>
    <name evidence="3" type="primary">LOC136091100</name>
</gene>
<dbReference type="RefSeq" id="XP_065674160.1">
    <property type="nucleotide sequence ID" value="XM_065818088.1"/>
</dbReference>
<dbReference type="Proteomes" id="UP001652625">
    <property type="component" value="Chromosome 14"/>
</dbReference>
<keyword evidence="2" id="KW-1185">Reference proteome</keyword>
<evidence type="ECO:0000313" key="3">
    <source>
        <dbReference type="RefSeq" id="XP_065674160.1"/>
    </source>
</evidence>